<dbReference type="AlphaFoldDB" id="A0ABD1ES92"/>
<sequence>MAIKLGFQYDNSLASIVGRSTMQLFGEKDSSNEYPTHALVFLLTGVSSRWKQTVGDEFAASSYSAFFLSLSNFMADFAFRKRLDYTLELLRRDGHQDFVDPSDTCKFLRMVNNTFDCLNSRCLFTFHFKRPLKPETATKIFDFFD</sequence>
<name>A0ABD1ES92_HYPHA</name>
<dbReference type="Proteomes" id="UP001566132">
    <property type="component" value="Unassembled WGS sequence"/>
</dbReference>
<keyword evidence="4" id="KW-1185">Reference proteome</keyword>
<accession>A0ABD1ES92</accession>
<evidence type="ECO:0000313" key="4">
    <source>
        <dbReference type="Proteomes" id="UP001566132"/>
    </source>
</evidence>
<comment type="caution">
    <text evidence="3">The sequence shown here is derived from an EMBL/GenBank/DDBJ whole genome shotgun (WGS) entry which is preliminary data.</text>
</comment>
<evidence type="ECO:0000259" key="1">
    <source>
        <dbReference type="Pfam" id="PF21787"/>
    </source>
</evidence>
<organism evidence="3 4">
    <name type="scientific">Hypothenemus hampei</name>
    <name type="common">Coffee berry borer</name>
    <dbReference type="NCBI Taxonomy" id="57062"/>
    <lineage>
        <taxon>Eukaryota</taxon>
        <taxon>Metazoa</taxon>
        <taxon>Ecdysozoa</taxon>
        <taxon>Arthropoda</taxon>
        <taxon>Hexapoda</taxon>
        <taxon>Insecta</taxon>
        <taxon>Pterygota</taxon>
        <taxon>Neoptera</taxon>
        <taxon>Endopterygota</taxon>
        <taxon>Coleoptera</taxon>
        <taxon>Polyphaga</taxon>
        <taxon>Cucujiformia</taxon>
        <taxon>Curculionidae</taxon>
        <taxon>Scolytinae</taxon>
        <taxon>Hypothenemus</taxon>
    </lineage>
</organism>
<evidence type="ECO:0000313" key="3">
    <source>
        <dbReference type="EMBL" id="KAL1501470.1"/>
    </source>
</evidence>
<evidence type="ECO:0000259" key="2">
    <source>
        <dbReference type="Pfam" id="PF21788"/>
    </source>
</evidence>
<gene>
    <name evidence="3" type="ORF">ABEB36_006787</name>
</gene>
<protein>
    <submittedName>
        <fullName evidence="3">Uncharacterized protein</fullName>
    </submittedName>
</protein>
<dbReference type="Pfam" id="PF21788">
    <property type="entry name" value="TNP-like_GBD"/>
    <property type="match status" value="1"/>
</dbReference>
<reference evidence="3 4" key="1">
    <citation type="submission" date="2024-05" db="EMBL/GenBank/DDBJ databases">
        <title>Genetic variation in Jamaican populations of the coffee berry borer (Hypothenemus hampei).</title>
        <authorList>
            <person name="Errbii M."/>
            <person name="Myrie A."/>
        </authorList>
    </citation>
    <scope>NUCLEOTIDE SEQUENCE [LARGE SCALE GENOMIC DNA]</scope>
    <source>
        <strain evidence="3">JA-Hopewell-2020-01-JO</strain>
        <tissue evidence="3">Whole body</tissue>
    </source>
</reference>
<feature type="domain" description="Transposable element P transposase-like RNase H" evidence="1">
    <location>
        <begin position="1"/>
        <end position="60"/>
    </location>
</feature>
<dbReference type="InterPro" id="IPR048366">
    <property type="entry name" value="TNP-like_GBD"/>
</dbReference>
<dbReference type="EMBL" id="JBDJPC010000005">
    <property type="protein sequence ID" value="KAL1501470.1"/>
    <property type="molecule type" value="Genomic_DNA"/>
</dbReference>
<dbReference type="InterPro" id="IPR048365">
    <property type="entry name" value="TNP-like_RNaseH_N"/>
</dbReference>
<proteinExistence type="predicted"/>
<feature type="domain" description="Transposable element P transposase-like GTP-binding insertion" evidence="2">
    <location>
        <begin position="86"/>
        <end position="131"/>
    </location>
</feature>
<dbReference type="Pfam" id="PF21787">
    <property type="entry name" value="TNP-like_RNaseH_N"/>
    <property type="match status" value="1"/>
</dbReference>